<dbReference type="FunFam" id="3.30.300.70:FF:000001">
    <property type="entry name" value="Ribosome maturation factor RimP"/>
    <property type="match status" value="1"/>
</dbReference>
<evidence type="ECO:0000313" key="7">
    <source>
        <dbReference type="Proteomes" id="UP000249099"/>
    </source>
</evidence>
<protein>
    <recommendedName>
        <fullName evidence="3">Ribosome maturation factor RimP</fullName>
    </recommendedName>
</protein>
<dbReference type="Pfam" id="PF02576">
    <property type="entry name" value="RimP_N"/>
    <property type="match status" value="1"/>
</dbReference>
<proteinExistence type="inferred from homology"/>
<dbReference type="GO" id="GO:0000028">
    <property type="term" value="P:ribosomal small subunit assembly"/>
    <property type="evidence" value="ECO:0007669"/>
    <property type="project" value="TreeGrafter"/>
</dbReference>
<comment type="subcellular location">
    <subcellularLocation>
        <location evidence="3">Cytoplasm</location>
    </subcellularLocation>
</comment>
<evidence type="ECO:0000259" key="5">
    <source>
        <dbReference type="Pfam" id="PF17384"/>
    </source>
</evidence>
<dbReference type="SUPFAM" id="SSF75420">
    <property type="entry name" value="YhbC-like, N-terminal domain"/>
    <property type="match status" value="1"/>
</dbReference>
<dbReference type="EMBL" id="NAQV01000018">
    <property type="protein sequence ID" value="RAN63128.1"/>
    <property type="molecule type" value="Genomic_DNA"/>
</dbReference>
<evidence type="ECO:0000259" key="4">
    <source>
        <dbReference type="Pfam" id="PF02576"/>
    </source>
</evidence>
<dbReference type="GO" id="GO:0005829">
    <property type="term" value="C:cytosol"/>
    <property type="evidence" value="ECO:0007669"/>
    <property type="project" value="TreeGrafter"/>
</dbReference>
<accession>A0A328KJF9</accession>
<comment type="function">
    <text evidence="3">Required for maturation of 30S ribosomal subunits.</text>
</comment>
<gene>
    <name evidence="3" type="primary">rimP</name>
    <name evidence="6" type="ORF">B8A44_06175</name>
</gene>
<dbReference type="Pfam" id="PF17384">
    <property type="entry name" value="DUF150_C"/>
    <property type="match status" value="1"/>
</dbReference>
<dbReference type="PANTHER" id="PTHR33867:SF1">
    <property type="entry name" value="RIBOSOME MATURATION FACTOR RIMP"/>
    <property type="match status" value="1"/>
</dbReference>
<dbReference type="SUPFAM" id="SSF74942">
    <property type="entry name" value="YhbC-like, C-terminal domain"/>
    <property type="match status" value="1"/>
</dbReference>
<dbReference type="CDD" id="cd01734">
    <property type="entry name" value="YlxS_C"/>
    <property type="match status" value="1"/>
</dbReference>
<dbReference type="AlphaFoldDB" id="A0A328KJF9"/>
<keyword evidence="1 3" id="KW-0963">Cytoplasm</keyword>
<comment type="caution">
    <text evidence="6">The sequence shown here is derived from an EMBL/GenBank/DDBJ whole genome shotgun (WGS) entry which is preliminary data.</text>
</comment>
<dbReference type="InterPro" id="IPR036847">
    <property type="entry name" value="RimP_C_sf"/>
</dbReference>
<feature type="domain" description="Ribosome maturation factor RimP N-terminal" evidence="4">
    <location>
        <begin position="10"/>
        <end position="84"/>
    </location>
</feature>
<evidence type="ECO:0000256" key="2">
    <source>
        <dbReference type="ARBA" id="ARBA00022517"/>
    </source>
</evidence>
<evidence type="ECO:0000313" key="6">
    <source>
        <dbReference type="EMBL" id="RAN63128.1"/>
    </source>
</evidence>
<dbReference type="InterPro" id="IPR003728">
    <property type="entry name" value="Ribosome_maturation_RimP"/>
</dbReference>
<evidence type="ECO:0000256" key="1">
    <source>
        <dbReference type="ARBA" id="ARBA00022490"/>
    </source>
</evidence>
<keyword evidence="2 3" id="KW-0690">Ribosome biogenesis</keyword>
<dbReference type="HAMAP" id="MF_01077">
    <property type="entry name" value="RimP"/>
    <property type="match status" value="1"/>
</dbReference>
<name>A0A328KJF9_9LACT</name>
<dbReference type="Gene3D" id="3.30.300.70">
    <property type="entry name" value="RimP-like superfamily, N-terminal"/>
    <property type="match status" value="1"/>
</dbReference>
<evidence type="ECO:0000256" key="3">
    <source>
        <dbReference type="HAMAP-Rule" id="MF_01077"/>
    </source>
</evidence>
<sequence length="156" mass="18073">MSIVEKVEDMITPIAQESDYQLVDLEYLKEGQNWFLRIYIDKVGGVSLDDCTFFSEKVSAVLDQQPENFIPQAYYLEVSSPGAERPLKTREDIDQAVGEYIHVKLYNMIGPYNSYEGRLLSTDEDTITMNYKEKTRVKKVEIQRDNISKARIAIEF</sequence>
<dbReference type="PANTHER" id="PTHR33867">
    <property type="entry name" value="RIBOSOME MATURATION FACTOR RIMP"/>
    <property type="match status" value="1"/>
</dbReference>
<organism evidence="6 7">
    <name type="scientific">Dolosigranulum pigrum</name>
    <dbReference type="NCBI Taxonomy" id="29394"/>
    <lineage>
        <taxon>Bacteria</taxon>
        <taxon>Bacillati</taxon>
        <taxon>Bacillota</taxon>
        <taxon>Bacilli</taxon>
        <taxon>Lactobacillales</taxon>
        <taxon>Carnobacteriaceae</taxon>
        <taxon>Dolosigranulum</taxon>
    </lineage>
</organism>
<reference evidence="6 7" key="1">
    <citation type="submission" date="2017-03" db="EMBL/GenBank/DDBJ databases">
        <title>wgs assembly of Dolosigranulum pigrum KPL CDC strains.</title>
        <authorList>
            <person name="Brugger S.D."/>
            <person name="Pettigrew M."/>
            <person name="Kong Y."/>
            <person name="Lemon K.P."/>
        </authorList>
    </citation>
    <scope>NUCLEOTIDE SEQUENCE [LARGE SCALE GENOMIC DNA]</scope>
    <source>
        <strain evidence="6 7">KPL1931_CDC4294-98</strain>
    </source>
</reference>
<dbReference type="InterPro" id="IPR028989">
    <property type="entry name" value="RimP_N"/>
</dbReference>
<dbReference type="InterPro" id="IPR028998">
    <property type="entry name" value="RimP_C"/>
</dbReference>
<feature type="domain" description="Ribosome maturation factor RimP C-terminal" evidence="5">
    <location>
        <begin position="87"/>
        <end position="156"/>
    </location>
</feature>
<dbReference type="Gene3D" id="2.30.30.180">
    <property type="entry name" value="Ribosome maturation factor RimP, C-terminal domain"/>
    <property type="match status" value="1"/>
</dbReference>
<dbReference type="GO" id="GO:0006412">
    <property type="term" value="P:translation"/>
    <property type="evidence" value="ECO:0007669"/>
    <property type="project" value="TreeGrafter"/>
</dbReference>
<dbReference type="NCBIfam" id="NF000928">
    <property type="entry name" value="PRK00092.1-2"/>
    <property type="match status" value="1"/>
</dbReference>
<dbReference type="InterPro" id="IPR035956">
    <property type="entry name" value="RimP_N_sf"/>
</dbReference>
<dbReference type="Proteomes" id="UP000249099">
    <property type="component" value="Unassembled WGS sequence"/>
</dbReference>
<comment type="similarity">
    <text evidence="3">Belongs to the RimP family.</text>
</comment>
<dbReference type="RefSeq" id="WP_112790225.1">
    <property type="nucleotide sequence ID" value="NZ_NAQV01000018.1"/>
</dbReference>